<dbReference type="GO" id="GO:0000976">
    <property type="term" value="F:transcription cis-regulatory region binding"/>
    <property type="evidence" value="ECO:0007669"/>
    <property type="project" value="UniProtKB-ARBA"/>
</dbReference>
<dbReference type="Gramene" id="Kaladp0047s0019.1.v1.1">
    <property type="protein sequence ID" value="Kaladp0047s0019.1.v1.1"/>
    <property type="gene ID" value="Kaladp0047s0019.v1.1"/>
</dbReference>
<evidence type="ECO:0000256" key="4">
    <source>
        <dbReference type="ARBA" id="ARBA00022771"/>
    </source>
</evidence>
<reference evidence="11" key="1">
    <citation type="submission" date="2021-01" db="UniProtKB">
        <authorList>
            <consortium name="EnsemblPlants"/>
        </authorList>
    </citation>
    <scope>IDENTIFICATION</scope>
</reference>
<evidence type="ECO:0000313" key="11">
    <source>
        <dbReference type="EnsemblPlants" id="Kaladp0047s0019.1.v1.1"/>
    </source>
</evidence>
<sequence>MRIREMKIRCDVCNREDAAVFCSADEAALCEGCDRRVHGANKVAQKHERFSLVRPSSAADAPLCDICQERRALLFCQQDRAILCRECDYPIHMASEQTQKHSRFLLTGVKLTPLSSSPEDQISCEREREQSVSVSAEARVASCAKKRRHVDLRVESQATSFVEHGSGASRPASASSSISEYLETLPGWHVEDFFDHLHNPYYGFYNA</sequence>
<evidence type="ECO:0000256" key="5">
    <source>
        <dbReference type="ARBA" id="ARBA00022833"/>
    </source>
</evidence>
<dbReference type="Gene3D" id="3.30.160.60">
    <property type="entry name" value="Classic Zinc Finger"/>
    <property type="match status" value="1"/>
</dbReference>
<dbReference type="OMA" id="CQKDRAI"/>
<dbReference type="AlphaFoldDB" id="A0A7N0TX97"/>
<dbReference type="FunFam" id="3.30.160.60:FF:000856">
    <property type="entry name" value="B-box zinc finger protein 21"/>
    <property type="match status" value="1"/>
</dbReference>
<dbReference type="Pfam" id="PF00643">
    <property type="entry name" value="zf-B_box"/>
    <property type="match status" value="2"/>
</dbReference>
<keyword evidence="8" id="KW-0539">Nucleus</keyword>
<dbReference type="InterPro" id="IPR000315">
    <property type="entry name" value="Znf_B-box"/>
</dbReference>
<keyword evidence="4 9" id="KW-0863">Zinc-finger</keyword>
<dbReference type="GO" id="GO:0006355">
    <property type="term" value="P:regulation of DNA-templated transcription"/>
    <property type="evidence" value="ECO:0007669"/>
    <property type="project" value="TreeGrafter"/>
</dbReference>
<dbReference type="GO" id="GO:0008270">
    <property type="term" value="F:zinc ion binding"/>
    <property type="evidence" value="ECO:0007669"/>
    <property type="project" value="UniProtKB-KW"/>
</dbReference>
<organism evidence="11 12">
    <name type="scientific">Kalanchoe fedtschenkoi</name>
    <name type="common">Lavender scallops</name>
    <name type="synonym">South American air plant</name>
    <dbReference type="NCBI Taxonomy" id="63787"/>
    <lineage>
        <taxon>Eukaryota</taxon>
        <taxon>Viridiplantae</taxon>
        <taxon>Streptophyta</taxon>
        <taxon>Embryophyta</taxon>
        <taxon>Tracheophyta</taxon>
        <taxon>Spermatophyta</taxon>
        <taxon>Magnoliopsida</taxon>
        <taxon>eudicotyledons</taxon>
        <taxon>Gunneridae</taxon>
        <taxon>Pentapetalae</taxon>
        <taxon>Saxifragales</taxon>
        <taxon>Crassulaceae</taxon>
        <taxon>Kalanchoe</taxon>
    </lineage>
</organism>
<evidence type="ECO:0000256" key="1">
    <source>
        <dbReference type="ARBA" id="ARBA00004123"/>
    </source>
</evidence>
<evidence type="ECO:0000313" key="12">
    <source>
        <dbReference type="Proteomes" id="UP000594263"/>
    </source>
</evidence>
<keyword evidence="3" id="KW-0677">Repeat</keyword>
<name>A0A7N0TX97_KALFE</name>
<evidence type="ECO:0000259" key="10">
    <source>
        <dbReference type="PROSITE" id="PS50119"/>
    </source>
</evidence>
<feature type="domain" description="B box-type" evidence="10">
    <location>
        <begin position="5"/>
        <end position="52"/>
    </location>
</feature>
<dbReference type="Proteomes" id="UP000594263">
    <property type="component" value="Unplaced"/>
</dbReference>
<dbReference type="CDD" id="cd19821">
    <property type="entry name" value="Bbox1_BBX-like"/>
    <property type="match status" value="2"/>
</dbReference>
<dbReference type="InterPro" id="IPR049808">
    <property type="entry name" value="CONSTANS-like_Bbox1"/>
</dbReference>
<dbReference type="EnsemblPlants" id="Kaladp0047s0019.1.v1.1">
    <property type="protein sequence ID" value="Kaladp0047s0019.1.v1.1"/>
    <property type="gene ID" value="Kaladp0047s0019.v1.1"/>
</dbReference>
<dbReference type="PROSITE" id="PS50119">
    <property type="entry name" value="ZF_BBOX"/>
    <property type="match status" value="2"/>
</dbReference>
<dbReference type="PANTHER" id="PTHR31832">
    <property type="entry name" value="B-BOX ZINC FINGER PROTEIN 22"/>
    <property type="match status" value="1"/>
</dbReference>
<evidence type="ECO:0000256" key="3">
    <source>
        <dbReference type="ARBA" id="ARBA00022737"/>
    </source>
</evidence>
<keyword evidence="12" id="KW-1185">Reference proteome</keyword>
<keyword evidence="6" id="KW-0805">Transcription regulation</keyword>
<dbReference type="SMART" id="SM00336">
    <property type="entry name" value="BBOX"/>
    <property type="match status" value="2"/>
</dbReference>
<accession>A0A7N0TX97</accession>
<comment type="subcellular location">
    <subcellularLocation>
        <location evidence="1">Nucleus</location>
    </subcellularLocation>
</comment>
<feature type="domain" description="B box-type" evidence="10">
    <location>
        <begin position="59"/>
        <end position="106"/>
    </location>
</feature>
<dbReference type="PANTHER" id="PTHR31832:SF52">
    <property type="entry name" value="B-BOX ZINC FINGER PROTEIN 21"/>
    <property type="match status" value="1"/>
</dbReference>
<evidence type="ECO:0000256" key="6">
    <source>
        <dbReference type="ARBA" id="ARBA00023015"/>
    </source>
</evidence>
<protein>
    <recommendedName>
        <fullName evidence="10">B box-type domain-containing protein</fullName>
    </recommendedName>
</protein>
<dbReference type="GO" id="GO:0005634">
    <property type="term" value="C:nucleus"/>
    <property type="evidence" value="ECO:0007669"/>
    <property type="project" value="UniProtKB-SubCell"/>
</dbReference>
<evidence type="ECO:0000256" key="2">
    <source>
        <dbReference type="ARBA" id="ARBA00022723"/>
    </source>
</evidence>
<evidence type="ECO:0000256" key="7">
    <source>
        <dbReference type="ARBA" id="ARBA00023163"/>
    </source>
</evidence>
<evidence type="ECO:0000256" key="9">
    <source>
        <dbReference type="PROSITE-ProRule" id="PRU00024"/>
    </source>
</evidence>
<keyword evidence="7" id="KW-0804">Transcription</keyword>
<dbReference type="InterPro" id="IPR051979">
    <property type="entry name" value="B-box_zinc_finger"/>
</dbReference>
<dbReference type="GO" id="GO:0009640">
    <property type="term" value="P:photomorphogenesis"/>
    <property type="evidence" value="ECO:0007669"/>
    <property type="project" value="TreeGrafter"/>
</dbReference>
<proteinExistence type="predicted"/>
<keyword evidence="5" id="KW-0862">Zinc</keyword>
<keyword evidence="2" id="KW-0479">Metal-binding</keyword>
<evidence type="ECO:0000256" key="8">
    <source>
        <dbReference type="ARBA" id="ARBA00023242"/>
    </source>
</evidence>